<reference evidence="5 6" key="1">
    <citation type="journal article" date="2017" name="Mycologia">
        <title>Bifiguratus adelaidae, gen. et sp. nov., a new member of Mucoromycotina in endophytic and soil-dwelling habitats.</title>
        <authorList>
            <person name="Torres-Cruz T.J."/>
            <person name="Billingsley Tobias T.L."/>
            <person name="Almatruk M."/>
            <person name="Hesse C."/>
            <person name="Kuske C.R."/>
            <person name="Desiro A."/>
            <person name="Benucci G.M."/>
            <person name="Bonito G."/>
            <person name="Stajich J.E."/>
            <person name="Dunlap C."/>
            <person name="Arnold A.E."/>
            <person name="Porras-Alfaro A."/>
        </authorList>
    </citation>
    <scope>NUCLEOTIDE SEQUENCE [LARGE SCALE GENOMIC DNA]</scope>
    <source>
        <strain evidence="5 6">AZ0501</strain>
    </source>
</reference>
<keyword evidence="6" id="KW-1185">Reference proteome</keyword>
<feature type="region of interest" description="Disordered" evidence="2">
    <location>
        <begin position="353"/>
        <end position="372"/>
    </location>
</feature>
<keyword evidence="3" id="KW-0812">Transmembrane</keyword>
<proteinExistence type="inferred from homology"/>
<keyword evidence="3" id="KW-0472">Membrane</keyword>
<evidence type="ECO:0000313" key="5">
    <source>
        <dbReference type="EMBL" id="OZJ01957.1"/>
    </source>
</evidence>
<evidence type="ECO:0000256" key="1">
    <source>
        <dbReference type="ARBA" id="ARBA00010926"/>
    </source>
</evidence>
<dbReference type="InterPro" id="IPR013783">
    <property type="entry name" value="Ig-like_fold"/>
</dbReference>
<feature type="compositionally biased region" description="Low complexity" evidence="2">
    <location>
        <begin position="354"/>
        <end position="367"/>
    </location>
</feature>
<dbReference type="OrthoDB" id="5873279at2759"/>
<dbReference type="CDD" id="cd02859">
    <property type="entry name" value="E_set_AMPKbeta_like_N"/>
    <property type="match status" value="1"/>
</dbReference>
<dbReference type="Pfam" id="PF16561">
    <property type="entry name" value="AMPK1_CBM"/>
    <property type="match status" value="1"/>
</dbReference>
<dbReference type="InterPro" id="IPR050827">
    <property type="entry name" value="CRP1_MDG1_kinase"/>
</dbReference>
<sequence>CHYPLMAHTFTWAHGGEHVLIAGTFDELPPWQPIPMEKDANGVHTLTIKLIPGKHYEYKFVVDGTWTTDNTQPTVQDAQGNVNNCCTVESTLPLVEAGNSLMDDMATRGLVESSRDLDTAPSEHISANEKDEDMAVQVNASTHQVVPVHVEEADNAGNNTQRQSMVNDGIDETWDYQHPMTVAPGSEVNVKFLRETVPTPMVEEQHFLEEVPEDGDREEPEDYFPNNVHAAAANDNDDEDADNAHIVPQELDEKVDLGSAPASVPENGSANATVLSSAAKPLNDGIDSLTERMTSLGHQADDLEPEDKENIPSSLLNPIPEKPTPGAAVARGVAAAAALPSIAHIINEAPSADISQSTSGSTISTPIDKSIPPVESTEDYVVVADTDRITDELAQGGPDYIPPQHQQQVAMETLVGGQETAAEVEAATAASIDLPRLRERKSVTHPVPEQGIPSQATEQAEAIPTVDVSSLIINAGKIVLFAVVAYMLLHGGFSKEAQQPPRM</sequence>
<accession>A0A261XUA9</accession>
<dbReference type="Proteomes" id="UP000242875">
    <property type="component" value="Unassembled WGS sequence"/>
</dbReference>
<dbReference type="PANTHER" id="PTHR10343">
    <property type="entry name" value="5'-AMP-ACTIVATED PROTEIN KINASE , BETA SUBUNIT"/>
    <property type="match status" value="1"/>
</dbReference>
<keyword evidence="3" id="KW-1133">Transmembrane helix</keyword>
<protein>
    <recommendedName>
        <fullName evidence="4">AMP-activated protein kinase glycogen-binding domain-containing protein</fullName>
    </recommendedName>
</protein>
<dbReference type="SUPFAM" id="SSF81296">
    <property type="entry name" value="E set domains"/>
    <property type="match status" value="1"/>
</dbReference>
<comment type="similarity">
    <text evidence="1">Belongs to the 5'-AMP-activated protein kinase beta subunit family.</text>
</comment>
<evidence type="ECO:0000313" key="6">
    <source>
        <dbReference type="Proteomes" id="UP000242875"/>
    </source>
</evidence>
<organism evidence="5 6">
    <name type="scientific">Bifiguratus adelaidae</name>
    <dbReference type="NCBI Taxonomy" id="1938954"/>
    <lineage>
        <taxon>Eukaryota</taxon>
        <taxon>Fungi</taxon>
        <taxon>Fungi incertae sedis</taxon>
        <taxon>Mucoromycota</taxon>
        <taxon>Mucoromycotina</taxon>
        <taxon>Endogonomycetes</taxon>
        <taxon>Endogonales</taxon>
        <taxon>Endogonales incertae sedis</taxon>
        <taxon>Bifiguratus</taxon>
    </lineage>
</organism>
<evidence type="ECO:0000256" key="2">
    <source>
        <dbReference type="SAM" id="MobiDB-lite"/>
    </source>
</evidence>
<feature type="non-terminal residue" evidence="5">
    <location>
        <position position="1"/>
    </location>
</feature>
<dbReference type="EMBL" id="MVBO01000211">
    <property type="protein sequence ID" value="OZJ01957.1"/>
    <property type="molecule type" value="Genomic_DNA"/>
</dbReference>
<name>A0A261XUA9_9FUNG</name>
<comment type="caution">
    <text evidence="5">The sequence shown here is derived from an EMBL/GenBank/DDBJ whole genome shotgun (WGS) entry which is preliminary data.</text>
</comment>
<dbReference type="PANTHER" id="PTHR10343:SF84">
    <property type="entry name" value="5'-AMP-ACTIVATED PROTEIN KINASE SUBUNIT BETA-1"/>
    <property type="match status" value="1"/>
</dbReference>
<dbReference type="AlphaFoldDB" id="A0A261XUA9"/>
<evidence type="ECO:0000259" key="4">
    <source>
        <dbReference type="Pfam" id="PF16561"/>
    </source>
</evidence>
<dbReference type="Gene3D" id="2.60.40.10">
    <property type="entry name" value="Immunoglobulins"/>
    <property type="match status" value="1"/>
</dbReference>
<gene>
    <name evidence="5" type="ORF">BZG36_05252</name>
</gene>
<evidence type="ECO:0000256" key="3">
    <source>
        <dbReference type="SAM" id="Phobius"/>
    </source>
</evidence>
<dbReference type="InterPro" id="IPR014756">
    <property type="entry name" value="Ig_E-set"/>
</dbReference>
<dbReference type="InterPro" id="IPR032640">
    <property type="entry name" value="AMPK1_CBM"/>
</dbReference>
<feature type="transmembrane region" description="Helical" evidence="3">
    <location>
        <begin position="471"/>
        <end position="493"/>
    </location>
</feature>
<feature type="domain" description="AMP-activated protein kinase glycogen-binding" evidence="4">
    <location>
        <begin position="8"/>
        <end position="90"/>
    </location>
</feature>